<evidence type="ECO:0000313" key="1">
    <source>
        <dbReference type="EMBL" id="MPN04885.1"/>
    </source>
</evidence>
<comment type="caution">
    <text evidence="1">The sequence shown here is derived from an EMBL/GenBank/DDBJ whole genome shotgun (WGS) entry which is preliminary data.</text>
</comment>
<dbReference type="GO" id="GO:0005737">
    <property type="term" value="C:cytoplasm"/>
    <property type="evidence" value="ECO:0007669"/>
    <property type="project" value="TreeGrafter"/>
</dbReference>
<protein>
    <submittedName>
        <fullName evidence="1">Oxygen-independent coproporphyrinogen-III oxidase-like protein HemZ</fullName>
        <ecNumber evidence="1">1.3.99.-</ecNumber>
    </submittedName>
</protein>
<organism evidence="1">
    <name type="scientific">bioreactor metagenome</name>
    <dbReference type="NCBI Taxonomy" id="1076179"/>
    <lineage>
        <taxon>unclassified sequences</taxon>
        <taxon>metagenomes</taxon>
        <taxon>ecological metagenomes</taxon>
    </lineage>
</organism>
<dbReference type="PANTHER" id="PTHR13932">
    <property type="entry name" value="COPROPORPHYRINIGEN III OXIDASE"/>
    <property type="match status" value="1"/>
</dbReference>
<dbReference type="Gene3D" id="3.30.750.200">
    <property type="match status" value="1"/>
</dbReference>
<dbReference type="GO" id="GO:0051539">
    <property type="term" value="F:4 iron, 4 sulfur cluster binding"/>
    <property type="evidence" value="ECO:0007669"/>
    <property type="project" value="TreeGrafter"/>
</dbReference>
<name>A0A645ES86_9ZZZZ</name>
<dbReference type="SUPFAM" id="SSF102114">
    <property type="entry name" value="Radical SAM enzymes"/>
    <property type="match status" value="1"/>
</dbReference>
<proteinExistence type="predicted"/>
<sequence length="166" mass="18851">MDVIVGLPGEDEKVMMNTMEQISELNPDNLTIHTLALKKGSLLKSNLVDYKLPDEHTTQQMLEVATAFASKMQMKPYYLYRQKYMKGNLENVGYSKPGAECLYNIQMMEERQTIFGIGPAATTKVIQTTDWSLKNIFNAKDISTYSHKIDDTNQRCCQLLAESLAQ</sequence>
<dbReference type="AlphaFoldDB" id="A0A645ES86"/>
<dbReference type="GO" id="GO:0006779">
    <property type="term" value="P:porphyrin-containing compound biosynthetic process"/>
    <property type="evidence" value="ECO:0007669"/>
    <property type="project" value="TreeGrafter"/>
</dbReference>
<dbReference type="EC" id="1.3.99.-" evidence="1"/>
<gene>
    <name evidence="1" type="primary">hemZ_13</name>
    <name evidence="1" type="ORF">SDC9_152133</name>
</gene>
<accession>A0A645ES86</accession>
<keyword evidence="1" id="KW-0560">Oxidoreductase</keyword>
<dbReference type="InterPro" id="IPR058240">
    <property type="entry name" value="rSAM_sf"/>
</dbReference>
<reference evidence="1" key="1">
    <citation type="submission" date="2019-08" db="EMBL/GenBank/DDBJ databases">
        <authorList>
            <person name="Kucharzyk K."/>
            <person name="Murdoch R.W."/>
            <person name="Higgins S."/>
            <person name="Loffler F."/>
        </authorList>
    </citation>
    <scope>NUCLEOTIDE SEQUENCE</scope>
</reference>
<dbReference type="InterPro" id="IPR034505">
    <property type="entry name" value="Coproporphyrinogen-III_oxidase"/>
</dbReference>
<dbReference type="PANTHER" id="PTHR13932:SF1">
    <property type="entry name" value="OXYGEN-INDEPENDENT COPROPORPHYRINOGEN-III OXIDASE-LIKE PROTEIN HEMZ"/>
    <property type="match status" value="1"/>
</dbReference>
<dbReference type="GO" id="GO:0016491">
    <property type="term" value="F:oxidoreductase activity"/>
    <property type="evidence" value="ECO:0007669"/>
    <property type="project" value="UniProtKB-KW"/>
</dbReference>
<dbReference type="EMBL" id="VSSQ01050809">
    <property type="protein sequence ID" value="MPN04885.1"/>
    <property type="molecule type" value="Genomic_DNA"/>
</dbReference>